<keyword evidence="3" id="KW-0106">Calcium</keyword>
<dbReference type="GO" id="GO:0005615">
    <property type="term" value="C:extracellular space"/>
    <property type="evidence" value="ECO:0007669"/>
    <property type="project" value="TreeGrafter"/>
</dbReference>
<keyword evidence="7" id="KW-1185">Reference proteome</keyword>
<evidence type="ECO:0000256" key="4">
    <source>
        <dbReference type="ARBA" id="ARBA00023157"/>
    </source>
</evidence>
<dbReference type="InterPro" id="IPR014716">
    <property type="entry name" value="Fibrinogen_a/b/g_C_1"/>
</dbReference>
<comment type="caution">
    <text evidence="6">The sequence shown here is derived from an EMBL/GenBank/DDBJ whole genome shotgun (WGS) entry which is preliminary data.</text>
</comment>
<keyword evidence="4" id="KW-1015">Disulfide bond</keyword>
<dbReference type="SUPFAM" id="SSF56496">
    <property type="entry name" value="Fibrinogen C-terminal domain-like"/>
    <property type="match status" value="1"/>
</dbReference>
<dbReference type="Pfam" id="PF00147">
    <property type="entry name" value="Fibrinogen_C"/>
    <property type="match status" value="1"/>
</dbReference>
<evidence type="ECO:0000313" key="7">
    <source>
        <dbReference type="Proteomes" id="UP001066276"/>
    </source>
</evidence>
<gene>
    <name evidence="6" type="ORF">NDU88_001364</name>
</gene>
<protein>
    <recommendedName>
        <fullName evidence="5">Fibrinogen C-terminal domain-containing protein</fullName>
    </recommendedName>
</protein>
<evidence type="ECO:0000256" key="3">
    <source>
        <dbReference type="ARBA" id="ARBA00022837"/>
    </source>
</evidence>
<evidence type="ECO:0000259" key="5">
    <source>
        <dbReference type="PROSITE" id="PS51406"/>
    </source>
</evidence>
<evidence type="ECO:0000313" key="6">
    <source>
        <dbReference type="EMBL" id="KAJ1081181.1"/>
    </source>
</evidence>
<dbReference type="PANTHER" id="PTHR16146:SF46">
    <property type="entry name" value="INTELECTIN-1A-RELATED"/>
    <property type="match status" value="1"/>
</dbReference>
<proteinExistence type="predicted"/>
<dbReference type="Gene3D" id="3.90.215.10">
    <property type="entry name" value="Gamma Fibrinogen, chain A, domain 1"/>
    <property type="match status" value="1"/>
</dbReference>
<name>A0AAV7KPE6_PLEWA</name>
<dbReference type="InterPro" id="IPR036056">
    <property type="entry name" value="Fibrinogen-like_C"/>
</dbReference>
<dbReference type="Proteomes" id="UP001066276">
    <property type="component" value="Chromosome 12"/>
</dbReference>
<organism evidence="6 7">
    <name type="scientific">Pleurodeles waltl</name>
    <name type="common">Iberian ribbed newt</name>
    <dbReference type="NCBI Taxonomy" id="8319"/>
    <lineage>
        <taxon>Eukaryota</taxon>
        <taxon>Metazoa</taxon>
        <taxon>Chordata</taxon>
        <taxon>Craniata</taxon>
        <taxon>Vertebrata</taxon>
        <taxon>Euteleostomi</taxon>
        <taxon>Amphibia</taxon>
        <taxon>Batrachia</taxon>
        <taxon>Caudata</taxon>
        <taxon>Salamandroidea</taxon>
        <taxon>Salamandridae</taxon>
        <taxon>Pleurodelinae</taxon>
        <taxon>Pleurodeles</taxon>
    </lineage>
</organism>
<evidence type="ECO:0000256" key="2">
    <source>
        <dbReference type="ARBA" id="ARBA00022734"/>
    </source>
</evidence>
<keyword evidence="2" id="KW-0430">Lectin</keyword>
<dbReference type="PROSITE" id="PS51406">
    <property type="entry name" value="FIBRINOGEN_C_2"/>
    <property type="match status" value="1"/>
</dbReference>
<dbReference type="PANTHER" id="PTHR16146">
    <property type="entry name" value="INTELECTIN"/>
    <property type="match status" value="1"/>
</dbReference>
<dbReference type="AlphaFoldDB" id="A0AAV7KPE6"/>
<sequence>MVPCSRISCPGGRCYEDSFKRESPHLQIRILFDEFQGELPSQRLSQARAAFLLSRSRESCKMKILCLVLVLVSVSWSSAADECDANDLPCKKLAILDLVAKWNADECEQKYDGYHPMEAMKLMRSCQQIKTNDKTSQDGLYTLVTEDGVEYQTYCDMTTNGGGWTLVASVHENNMYGKCTTGDRWSSQQGSNPNLPQGDDNWANYNTFGTASGATSDDYKNPGYYDIKAKDLAVWHVPNVTPIKDWRNDALLRYRTENGFLPAEGGNLFQLFQKYPVRFGIASCPSGNGPAVPIVFDKGNAQKVIDYYSPNGRGQFTAGYVQFRVMNNEKAALALCPGMKVHGCDTEHHCIGGGGHFPEASPKQCGDFASYDWDGYGASAGSSASKAITEAAVLLWYR</sequence>
<dbReference type="NCBIfam" id="NF040941">
    <property type="entry name" value="GGGWT_bact"/>
    <property type="match status" value="1"/>
</dbReference>
<keyword evidence="1" id="KW-0479">Metal-binding</keyword>
<accession>A0AAV7KPE6</accession>
<dbReference type="GO" id="GO:0046872">
    <property type="term" value="F:metal ion binding"/>
    <property type="evidence" value="ECO:0007669"/>
    <property type="project" value="UniProtKB-KW"/>
</dbReference>
<dbReference type="GO" id="GO:0070492">
    <property type="term" value="F:oligosaccharide binding"/>
    <property type="evidence" value="ECO:0007669"/>
    <property type="project" value="TreeGrafter"/>
</dbReference>
<dbReference type="InterPro" id="IPR002181">
    <property type="entry name" value="Fibrinogen_a/b/g_C_dom"/>
</dbReference>
<feature type="domain" description="Fibrinogen C-terminal" evidence="5">
    <location>
        <begin position="117"/>
        <end position="167"/>
    </location>
</feature>
<reference evidence="6" key="1">
    <citation type="journal article" date="2022" name="bioRxiv">
        <title>Sequencing and chromosome-scale assembly of the giantPleurodeles waltlgenome.</title>
        <authorList>
            <person name="Brown T."/>
            <person name="Elewa A."/>
            <person name="Iarovenko S."/>
            <person name="Subramanian E."/>
            <person name="Araus A.J."/>
            <person name="Petzold A."/>
            <person name="Susuki M."/>
            <person name="Suzuki K.-i.T."/>
            <person name="Hayashi T."/>
            <person name="Toyoda A."/>
            <person name="Oliveira C."/>
            <person name="Osipova E."/>
            <person name="Leigh N.D."/>
            <person name="Simon A."/>
            <person name="Yun M.H."/>
        </authorList>
    </citation>
    <scope>NUCLEOTIDE SEQUENCE</scope>
    <source>
        <strain evidence="6">20211129_DDA</strain>
        <tissue evidence="6">Liver</tissue>
    </source>
</reference>
<dbReference type="EMBL" id="JANPWB010000016">
    <property type="protein sequence ID" value="KAJ1081181.1"/>
    <property type="molecule type" value="Genomic_DNA"/>
</dbReference>
<evidence type="ECO:0000256" key="1">
    <source>
        <dbReference type="ARBA" id="ARBA00022723"/>
    </source>
</evidence>